<comment type="caution">
    <text evidence="2">The sequence shown here is derived from an EMBL/GenBank/DDBJ whole genome shotgun (WGS) entry which is preliminary data.</text>
</comment>
<protein>
    <submittedName>
        <fullName evidence="2">Uncharacterized protein</fullName>
    </submittedName>
</protein>
<gene>
    <name evidence="2" type="ORF">ITP53_15915</name>
</gene>
<feature type="compositionally biased region" description="Basic and acidic residues" evidence="1">
    <location>
        <begin position="11"/>
        <end position="27"/>
    </location>
</feature>
<accession>A0A931ABY4</accession>
<evidence type="ECO:0000256" key="1">
    <source>
        <dbReference type="SAM" id="MobiDB-lite"/>
    </source>
</evidence>
<sequence length="54" mass="5968">MTIPTQQVTAERAEQAPDLEERQGPTLEERLLRAEARIERLRAAALGAAAEPIE</sequence>
<dbReference type="EMBL" id="JADOGI010000041">
    <property type="protein sequence ID" value="MBF8187195.1"/>
    <property type="molecule type" value="Genomic_DNA"/>
</dbReference>
<evidence type="ECO:0000313" key="3">
    <source>
        <dbReference type="Proteomes" id="UP000605361"/>
    </source>
</evidence>
<organism evidence="2 3">
    <name type="scientific">Nonomuraea cypriaca</name>
    <dbReference type="NCBI Taxonomy" id="1187855"/>
    <lineage>
        <taxon>Bacteria</taxon>
        <taxon>Bacillati</taxon>
        <taxon>Actinomycetota</taxon>
        <taxon>Actinomycetes</taxon>
        <taxon>Streptosporangiales</taxon>
        <taxon>Streptosporangiaceae</taxon>
        <taxon>Nonomuraea</taxon>
    </lineage>
</organism>
<name>A0A931ABY4_9ACTN</name>
<evidence type="ECO:0000313" key="2">
    <source>
        <dbReference type="EMBL" id="MBF8187195.1"/>
    </source>
</evidence>
<reference evidence="2" key="1">
    <citation type="submission" date="2020-11" db="EMBL/GenBank/DDBJ databases">
        <title>Whole-genome analyses of Nonomuraea sp. K274.</title>
        <authorList>
            <person name="Veyisoglu A."/>
        </authorList>
    </citation>
    <scope>NUCLEOTIDE SEQUENCE</scope>
    <source>
        <strain evidence="2">K274</strain>
    </source>
</reference>
<feature type="region of interest" description="Disordered" evidence="1">
    <location>
        <begin position="1"/>
        <end position="27"/>
    </location>
</feature>
<dbReference type="AlphaFoldDB" id="A0A931ABY4"/>
<keyword evidence="3" id="KW-1185">Reference proteome</keyword>
<dbReference type="Proteomes" id="UP000605361">
    <property type="component" value="Unassembled WGS sequence"/>
</dbReference>
<proteinExistence type="predicted"/>
<dbReference type="RefSeq" id="WP_195896163.1">
    <property type="nucleotide sequence ID" value="NZ_JADOGI010000041.1"/>
</dbReference>